<keyword evidence="2 9" id="KW-0645">Protease</keyword>
<evidence type="ECO:0000256" key="2">
    <source>
        <dbReference type="ARBA" id="ARBA00022670"/>
    </source>
</evidence>
<dbReference type="Gene3D" id="1.25.40.10">
    <property type="entry name" value="Tetratricopeptide repeat domain"/>
    <property type="match status" value="1"/>
</dbReference>
<sequence length="523" mass="55944">MAVKPVTNGVHWRGHKSLLLGTAWGEILHGVILSKIYCLINHALVGNSMRAKHLPQLIIIGMLLCGVSLPAAGLDLSLPDLGNPSTQVLSTAEEARIGRQMMNEIRTELDLVEDPAINAYVRALGARIATASDSGGSPLQFFVLADDRINAFAMPGGYIGVHSGLITASTTESELGAVIAHEIAHITQRHIARRLAAATSSNLRSAALVIAGLLISTQDPQAGMAAATSGMASGIDSQLAYSRDHEREADRVGLRIMANARLDPHGMPDFFQILMDDSRYRRDPPAFLSTHPLTDARIADARALANDVKPSDAFESPDYAYIRGRTLALQAPSRTALIDELRKERNETTPSLNYALAIALINGGNPQEATVIVEDLLAQQGEHALLSLALAEAAFADDDPKTAEAIVDEALSLFPGDPALRAMAVELKLAEGQANAALRLTRNLVQQSPQAVELWTLHAQVASAADNPAESALAMAQYHAVQGDYRSGLRQLRRLDSLLVTPSQRARAEALKTQWEAALTPAG</sequence>
<dbReference type="GO" id="GO:0046872">
    <property type="term" value="F:metal ion binding"/>
    <property type="evidence" value="ECO:0007669"/>
    <property type="project" value="UniProtKB-KW"/>
</dbReference>
<evidence type="ECO:0000256" key="5">
    <source>
        <dbReference type="ARBA" id="ARBA00022833"/>
    </source>
</evidence>
<evidence type="ECO:0000313" key="9">
    <source>
        <dbReference type="EMBL" id="MRH77895.1"/>
    </source>
</evidence>
<accession>A0A6N7QMZ1</accession>
<dbReference type="GO" id="GO:0016020">
    <property type="term" value="C:membrane"/>
    <property type="evidence" value="ECO:0007669"/>
    <property type="project" value="TreeGrafter"/>
</dbReference>
<dbReference type="InterPro" id="IPR011990">
    <property type="entry name" value="TPR-like_helical_dom_sf"/>
</dbReference>
<keyword evidence="5" id="KW-0862">Zinc</keyword>
<dbReference type="InterPro" id="IPR001915">
    <property type="entry name" value="Peptidase_M48"/>
</dbReference>
<keyword evidence="7" id="KW-0472">Membrane</keyword>
<dbReference type="Proteomes" id="UP000433788">
    <property type="component" value="Unassembled WGS sequence"/>
</dbReference>
<comment type="cofactor">
    <cofactor evidence="1">
        <name>Zn(2+)</name>
        <dbReference type="ChEBI" id="CHEBI:29105"/>
    </cofactor>
</comment>
<dbReference type="PANTHER" id="PTHR22726:SF1">
    <property type="entry name" value="METALLOENDOPEPTIDASE OMA1, MITOCHONDRIAL"/>
    <property type="match status" value="1"/>
</dbReference>
<dbReference type="CDD" id="cd07333">
    <property type="entry name" value="M48C_bepA_like"/>
    <property type="match status" value="1"/>
</dbReference>
<dbReference type="GO" id="GO:0051603">
    <property type="term" value="P:proteolysis involved in protein catabolic process"/>
    <property type="evidence" value="ECO:0007669"/>
    <property type="project" value="TreeGrafter"/>
</dbReference>
<feature type="domain" description="Peptidase M48" evidence="8">
    <location>
        <begin position="118"/>
        <end position="303"/>
    </location>
</feature>
<dbReference type="Gene3D" id="3.30.2010.10">
    <property type="entry name" value="Metalloproteases ('zincins'), catalytic domain"/>
    <property type="match status" value="1"/>
</dbReference>
<dbReference type="SUPFAM" id="SSF48452">
    <property type="entry name" value="TPR-like"/>
    <property type="match status" value="1"/>
</dbReference>
<evidence type="ECO:0000256" key="6">
    <source>
        <dbReference type="ARBA" id="ARBA00023049"/>
    </source>
</evidence>
<evidence type="ECO:0000256" key="7">
    <source>
        <dbReference type="SAM" id="Phobius"/>
    </source>
</evidence>
<keyword evidence="6 9" id="KW-0482">Metalloprotease</keyword>
<evidence type="ECO:0000259" key="8">
    <source>
        <dbReference type="Pfam" id="PF01435"/>
    </source>
</evidence>
<dbReference type="Pfam" id="PF14559">
    <property type="entry name" value="TPR_19"/>
    <property type="match status" value="1"/>
</dbReference>
<organism evidence="9 10">
    <name type="scientific">Spiribacter salilacus</name>
    <dbReference type="NCBI Taxonomy" id="2664894"/>
    <lineage>
        <taxon>Bacteria</taxon>
        <taxon>Pseudomonadati</taxon>
        <taxon>Pseudomonadota</taxon>
        <taxon>Gammaproteobacteria</taxon>
        <taxon>Chromatiales</taxon>
        <taxon>Ectothiorhodospiraceae</taxon>
        <taxon>Spiribacter</taxon>
    </lineage>
</organism>
<keyword evidence="4" id="KW-0378">Hydrolase</keyword>
<evidence type="ECO:0000313" key="10">
    <source>
        <dbReference type="Proteomes" id="UP000433788"/>
    </source>
</evidence>
<feature type="transmembrane region" description="Helical" evidence="7">
    <location>
        <begin position="27"/>
        <end position="45"/>
    </location>
</feature>
<proteinExistence type="predicted"/>
<name>A0A6N7QMZ1_9GAMM</name>
<dbReference type="GO" id="GO:0004222">
    <property type="term" value="F:metalloendopeptidase activity"/>
    <property type="evidence" value="ECO:0007669"/>
    <property type="project" value="InterPro"/>
</dbReference>
<keyword evidence="10" id="KW-1185">Reference proteome</keyword>
<evidence type="ECO:0000256" key="3">
    <source>
        <dbReference type="ARBA" id="ARBA00022723"/>
    </source>
</evidence>
<gene>
    <name evidence="9" type="ORF">GH984_04175</name>
</gene>
<keyword evidence="3" id="KW-0479">Metal-binding</keyword>
<protein>
    <submittedName>
        <fullName evidence="9">M48 family metalloprotease</fullName>
    </submittedName>
</protein>
<keyword evidence="7" id="KW-1133">Transmembrane helix</keyword>
<evidence type="ECO:0000256" key="1">
    <source>
        <dbReference type="ARBA" id="ARBA00001947"/>
    </source>
</evidence>
<dbReference type="PANTHER" id="PTHR22726">
    <property type="entry name" value="METALLOENDOPEPTIDASE OMA1"/>
    <property type="match status" value="1"/>
</dbReference>
<dbReference type="InterPro" id="IPR051156">
    <property type="entry name" value="Mito/Outer_Membr_Metalloprot"/>
</dbReference>
<comment type="caution">
    <text evidence="9">The sequence shown here is derived from an EMBL/GenBank/DDBJ whole genome shotgun (WGS) entry which is preliminary data.</text>
</comment>
<evidence type="ECO:0000256" key="4">
    <source>
        <dbReference type="ARBA" id="ARBA00022801"/>
    </source>
</evidence>
<feature type="transmembrane region" description="Helical" evidence="7">
    <location>
        <begin position="57"/>
        <end position="78"/>
    </location>
</feature>
<reference evidence="9 10" key="1">
    <citation type="submission" date="2019-11" db="EMBL/GenBank/DDBJ databases">
        <authorList>
            <person name="Zhang X.Y."/>
        </authorList>
    </citation>
    <scope>NUCLEOTIDE SEQUENCE [LARGE SCALE GENOMIC DNA]</scope>
    <source>
        <strain evidence="9 10">C176</strain>
    </source>
</reference>
<dbReference type="EMBL" id="WJPP01000002">
    <property type="protein sequence ID" value="MRH77895.1"/>
    <property type="molecule type" value="Genomic_DNA"/>
</dbReference>
<dbReference type="AlphaFoldDB" id="A0A6N7QMZ1"/>
<keyword evidence="7" id="KW-0812">Transmembrane</keyword>
<dbReference type="Pfam" id="PF01435">
    <property type="entry name" value="Peptidase_M48"/>
    <property type="match status" value="1"/>
</dbReference>